<dbReference type="InterPro" id="IPR038765">
    <property type="entry name" value="Papain-like_cys_pep_sf"/>
</dbReference>
<evidence type="ECO:0000256" key="2">
    <source>
        <dbReference type="ARBA" id="ARBA00004430"/>
    </source>
</evidence>
<dbReference type="PANTHER" id="PTHR35249:SF2">
    <property type="entry name" value="DYNEIN REGULATORY COMPLEX SUBUNIT 7"/>
    <property type="match status" value="1"/>
</dbReference>
<evidence type="ECO:0000256" key="3">
    <source>
        <dbReference type="ARBA" id="ARBA00010738"/>
    </source>
</evidence>
<evidence type="ECO:0000313" key="10">
    <source>
        <dbReference type="Proteomes" id="UP000265000"/>
    </source>
</evidence>
<organism evidence="9 10">
    <name type="scientific">Fundulus heteroclitus</name>
    <name type="common">Killifish</name>
    <name type="synonym">Mummichog</name>
    <dbReference type="NCBI Taxonomy" id="8078"/>
    <lineage>
        <taxon>Eukaryota</taxon>
        <taxon>Metazoa</taxon>
        <taxon>Chordata</taxon>
        <taxon>Craniata</taxon>
        <taxon>Vertebrata</taxon>
        <taxon>Euteleostomi</taxon>
        <taxon>Actinopterygii</taxon>
        <taxon>Neopterygii</taxon>
        <taxon>Teleostei</taxon>
        <taxon>Neoteleostei</taxon>
        <taxon>Acanthomorphata</taxon>
        <taxon>Ovalentaria</taxon>
        <taxon>Atherinomorphae</taxon>
        <taxon>Cyprinodontiformes</taxon>
        <taxon>Fundulidae</taxon>
        <taxon>Fundulus</taxon>
    </lineage>
</organism>
<dbReference type="GO" id="GO:0005930">
    <property type="term" value="C:axoneme"/>
    <property type="evidence" value="ECO:0007669"/>
    <property type="project" value="UniProtKB-SubCell"/>
</dbReference>
<dbReference type="PANTHER" id="PTHR35249">
    <property type="entry name" value="DYNEIN REGULATORY COMPLEX SUBUNIT 7"/>
    <property type="match status" value="1"/>
</dbReference>
<evidence type="ECO:0000256" key="1">
    <source>
        <dbReference type="ARBA" id="ARBA00004230"/>
    </source>
</evidence>
<reference evidence="9" key="1">
    <citation type="submission" date="2025-08" db="UniProtKB">
        <authorList>
            <consortium name="Ensembl"/>
        </authorList>
    </citation>
    <scope>IDENTIFICATION</scope>
</reference>
<name>A0A3Q2NX18_FUNHE</name>
<dbReference type="GO" id="GO:0030317">
    <property type="term" value="P:flagellated sperm motility"/>
    <property type="evidence" value="ECO:0007669"/>
    <property type="project" value="TreeGrafter"/>
</dbReference>
<evidence type="ECO:0000256" key="4">
    <source>
        <dbReference type="ARBA" id="ARBA00022846"/>
    </source>
</evidence>
<dbReference type="InterPro" id="IPR033551">
    <property type="entry name" value="DRC7/lobo"/>
</dbReference>
<evidence type="ECO:0000256" key="6">
    <source>
        <dbReference type="ARBA" id="ARBA00023069"/>
    </source>
</evidence>
<feature type="domain" description="Dynein regulatory complex subunit 7 MORN" evidence="8">
    <location>
        <begin position="379"/>
        <end position="650"/>
    </location>
</feature>
<keyword evidence="5" id="KW-0175">Coiled coil</keyword>
<dbReference type="Ensembl" id="ENSFHET00000010009.1">
    <property type="protein sequence ID" value="ENSFHEP00000003750.1"/>
    <property type="gene ID" value="ENSFHEG00000004633.1"/>
</dbReference>
<comment type="similarity">
    <text evidence="3">Belongs to the DRC7 family.</text>
</comment>
<proteinExistence type="inferred from homology"/>
<accession>A0A3Q2NX18</accession>
<protein>
    <submittedName>
        <fullName evidence="9">Dynein regulatory complex subunit 7</fullName>
    </submittedName>
</protein>
<keyword evidence="10" id="KW-1185">Reference proteome</keyword>
<dbReference type="SUPFAM" id="SSF54001">
    <property type="entry name" value="Cysteine proteinases"/>
    <property type="match status" value="1"/>
</dbReference>
<dbReference type="Proteomes" id="UP000265000">
    <property type="component" value="Unplaced"/>
</dbReference>
<dbReference type="AlphaFoldDB" id="A0A3Q2NX18"/>
<dbReference type="GO" id="GO:0031514">
    <property type="term" value="C:motile cilium"/>
    <property type="evidence" value="ECO:0007669"/>
    <property type="project" value="UniProtKB-SubCell"/>
</dbReference>
<keyword evidence="6" id="KW-0969">Cilium</keyword>
<comment type="subcellular location">
    <subcellularLocation>
        <location evidence="1">Cell projection</location>
        <location evidence="1">Cilium</location>
        <location evidence="1">Flagellum</location>
    </subcellularLocation>
    <subcellularLocation>
        <location evidence="2">Cytoplasm</location>
        <location evidence="2">Cytoskeleton</location>
        <location evidence="2">Cilium axoneme</location>
    </subcellularLocation>
</comment>
<keyword evidence="4" id="KW-0282">Flagellum</keyword>
<dbReference type="STRING" id="8078.ENSFHEP00000003750"/>
<evidence type="ECO:0000256" key="5">
    <source>
        <dbReference type="ARBA" id="ARBA00023054"/>
    </source>
</evidence>
<sequence>MLLANRHKTRGRRRSASWHYLFHEGQIMLRRPESYRINSAKEKQLVEIADNFQRQYLLLYPDRKPLLLCPVNECGVRKFVSTTLRPTHPGLCELHSWKDCSSFVADFLALQPLEPPTEVPSQLFSPTSVLRSQKATCFESSTLLCSLLLSLDYDAYCISGYASREICLLDQSLQQCPLLETQAKSVESQTSKQETKYGVRCQKELRSLFLLEQERKQQEAKAALLQEEELQEVNSRRVADPLRGLRVHCWVLVLSGKRRIQENFFIDPLTGSSFPTNDDNFQGIESVWNCFNCYVNKQECSSGCRDVLFDLEDPRLWEPVFHDAISQQQLSRAVQSKREDQILGRITKLTEIFPTKFRLLRPWVSRIEVSKEDLQTRFPGGKKVTHYIKAKLERLSPAVTKDGLVSRLTTYKDLDCTEVTAVKEWYQNRSDNLEERHFNKLENSTTEHFKPRRAFGLLFHKWKAVTSGTEREMRFDRPELDGLEQRVVSPQAMEESFKDRDDFLYFRHVTFGQGVSSKPCPLKTGLENLNVLKVVERFHRNESKPANEDVAKRVFLVPEMQIDLTYHLMDHRNIPSTRSITKPKEGQPFTNDMFSEFQVDRSQKPLGPLSGYRLAEELKDEEENVAVQIKASLKEVEKILDCREEEEKDLRVFSSLLEQVLAVKQKWVEACMLKEDHLMLRQKEMEVLVPLQKLVGCNDALSAEEANSYCMNFLDKYKEKLDEHTSFLEQNLETLQMDQEDESKDHHHPPAMSNEEAELWCHLCWDKKIQISAAQRRLEKHNKQMKDRCKAFLLNLQQNPLFAVHFVD</sequence>
<reference evidence="9" key="2">
    <citation type="submission" date="2025-09" db="UniProtKB">
        <authorList>
            <consortium name="Ensembl"/>
        </authorList>
    </citation>
    <scope>IDENTIFICATION</scope>
</reference>
<dbReference type="Pfam" id="PF24667">
    <property type="entry name" value="MORN_DRC7"/>
    <property type="match status" value="1"/>
</dbReference>
<evidence type="ECO:0000256" key="7">
    <source>
        <dbReference type="ARBA" id="ARBA00023273"/>
    </source>
</evidence>
<dbReference type="InterPro" id="IPR056291">
    <property type="entry name" value="MORN_DRC7"/>
</dbReference>
<dbReference type="GeneTree" id="ENSGT00940000166641"/>
<evidence type="ECO:0000313" key="9">
    <source>
        <dbReference type="Ensembl" id="ENSFHEP00000003750.1"/>
    </source>
</evidence>
<keyword evidence="7" id="KW-0966">Cell projection</keyword>
<evidence type="ECO:0000259" key="8">
    <source>
        <dbReference type="Pfam" id="PF24667"/>
    </source>
</evidence>